<dbReference type="PANTHER" id="PTHR43244:SF1">
    <property type="entry name" value="5,10-METHYLENETETRAHYDROMETHANOPTERIN REDUCTASE"/>
    <property type="match status" value="1"/>
</dbReference>
<dbReference type="Pfam" id="PF00296">
    <property type="entry name" value="Bac_luciferase"/>
    <property type="match status" value="1"/>
</dbReference>
<evidence type="ECO:0000256" key="2">
    <source>
        <dbReference type="SAM" id="MobiDB-lite"/>
    </source>
</evidence>
<feature type="domain" description="Luciferase-like" evidence="3">
    <location>
        <begin position="45"/>
        <end position="111"/>
    </location>
</feature>
<accession>A0ABT6LTG2</accession>
<evidence type="ECO:0000313" key="5">
    <source>
        <dbReference type="Proteomes" id="UP001160499"/>
    </source>
</evidence>
<name>A0ABT6LTG2_9ACTN</name>
<reference evidence="4 5" key="1">
    <citation type="submission" date="2023-04" db="EMBL/GenBank/DDBJ databases">
        <title>Forest soil microbial communities from Buena Vista Peninsula, Colon Province, Panama.</title>
        <authorList>
            <person name="Bouskill N."/>
        </authorList>
    </citation>
    <scope>NUCLEOTIDE SEQUENCE [LARGE SCALE GENOMIC DNA]</scope>
    <source>
        <strain evidence="4 5">GGS1</strain>
    </source>
</reference>
<gene>
    <name evidence="4" type="ORF">M2283_006413</name>
</gene>
<dbReference type="SUPFAM" id="SSF51679">
    <property type="entry name" value="Bacterial luciferase-like"/>
    <property type="match status" value="1"/>
</dbReference>
<dbReference type="Gene3D" id="3.20.20.30">
    <property type="entry name" value="Luciferase-like domain"/>
    <property type="match status" value="1"/>
</dbReference>
<comment type="caution">
    <text evidence="4">The sequence shown here is derived from an EMBL/GenBank/DDBJ whole genome shotgun (WGS) entry which is preliminary data.</text>
</comment>
<organism evidence="4 5">
    <name type="scientific">Streptomyces pseudovenezuelae</name>
    <dbReference type="NCBI Taxonomy" id="67350"/>
    <lineage>
        <taxon>Bacteria</taxon>
        <taxon>Bacillati</taxon>
        <taxon>Actinomycetota</taxon>
        <taxon>Actinomycetes</taxon>
        <taxon>Kitasatosporales</taxon>
        <taxon>Streptomycetaceae</taxon>
        <taxon>Streptomyces</taxon>
        <taxon>Streptomyces aurantiacus group</taxon>
    </lineage>
</organism>
<feature type="region of interest" description="Disordered" evidence="2">
    <location>
        <begin position="112"/>
        <end position="141"/>
    </location>
</feature>
<proteinExistence type="predicted"/>
<evidence type="ECO:0000259" key="3">
    <source>
        <dbReference type="Pfam" id="PF00296"/>
    </source>
</evidence>
<keyword evidence="1" id="KW-0560">Oxidoreductase</keyword>
<protein>
    <recommendedName>
        <fullName evidence="3">Luciferase-like domain-containing protein</fullName>
    </recommendedName>
</protein>
<evidence type="ECO:0000256" key="1">
    <source>
        <dbReference type="ARBA" id="ARBA00023002"/>
    </source>
</evidence>
<keyword evidence="5" id="KW-1185">Reference proteome</keyword>
<evidence type="ECO:0000313" key="4">
    <source>
        <dbReference type="EMBL" id="MDH6219079.1"/>
    </source>
</evidence>
<dbReference type="InterPro" id="IPR036661">
    <property type="entry name" value="Luciferase-like_sf"/>
</dbReference>
<dbReference type="EMBL" id="JARXVH010000011">
    <property type="protein sequence ID" value="MDH6219079.1"/>
    <property type="molecule type" value="Genomic_DNA"/>
</dbReference>
<dbReference type="Proteomes" id="UP001160499">
    <property type="component" value="Unassembled WGS sequence"/>
</dbReference>
<dbReference type="InterPro" id="IPR011251">
    <property type="entry name" value="Luciferase-like_dom"/>
</dbReference>
<dbReference type="PANTHER" id="PTHR43244">
    <property type="match status" value="1"/>
</dbReference>
<sequence>MVGALPSGSLSGPMAFGGCSVVPRVLSMSVPGDTSTDNGPLRIGVRIPPCDRADRVARTVRRAEELGFDQVWFPDSQLLWRDVFTTLTAAALSTERISLGTAVTNLATRHPQRRVGGGRRAAADRGGDRQGGAGPGVMSSC</sequence>
<dbReference type="InterPro" id="IPR050564">
    <property type="entry name" value="F420-G6PD/mer"/>
</dbReference>